<dbReference type="AlphaFoldDB" id="A0ABD3FHP5"/>
<accession>A0ABD3FHP5</accession>
<evidence type="ECO:0000313" key="2">
    <source>
        <dbReference type="Proteomes" id="UP001632037"/>
    </source>
</evidence>
<dbReference type="PANTHER" id="PTHR43392">
    <property type="entry name" value="AAA-TYPE ATPASE FAMILY PROTEIN / ANKYRIN REPEAT FAMILY PROTEIN"/>
    <property type="match status" value="1"/>
</dbReference>
<reference evidence="1 2" key="1">
    <citation type="submission" date="2024-09" db="EMBL/GenBank/DDBJ databases">
        <title>Genome sequencing and assembly of Phytophthora oleae, isolate VK10A, causative agent of rot of olive drupes.</title>
        <authorList>
            <person name="Conti Taguali S."/>
            <person name="Riolo M."/>
            <person name="La Spada F."/>
            <person name="Cacciola S.O."/>
            <person name="Dionisio G."/>
        </authorList>
    </citation>
    <scope>NUCLEOTIDE SEQUENCE [LARGE SCALE GENOMIC DNA]</scope>
    <source>
        <strain evidence="1 2">VK10A</strain>
    </source>
</reference>
<comment type="caution">
    <text evidence="1">The sequence shown here is derived from an EMBL/GenBank/DDBJ whole genome shotgun (WGS) entry which is preliminary data.</text>
</comment>
<organism evidence="1 2">
    <name type="scientific">Phytophthora oleae</name>
    <dbReference type="NCBI Taxonomy" id="2107226"/>
    <lineage>
        <taxon>Eukaryota</taxon>
        <taxon>Sar</taxon>
        <taxon>Stramenopiles</taxon>
        <taxon>Oomycota</taxon>
        <taxon>Peronosporomycetes</taxon>
        <taxon>Peronosporales</taxon>
        <taxon>Peronosporaceae</taxon>
        <taxon>Phytophthora</taxon>
    </lineage>
</organism>
<sequence length="107" mass="12320">MDVRQGNCGERGLGSEDFDGDLEFKTVDLLGDRPSANPKLKVVLKEVEEKTGWHRIKEEMKNLVRISDENYERELKGQETVPLCLNRLFLGVQELVRQRVLSTMVVF</sequence>
<dbReference type="EMBL" id="JBIMZQ010000020">
    <property type="protein sequence ID" value="KAL3665422.1"/>
    <property type="molecule type" value="Genomic_DNA"/>
</dbReference>
<name>A0ABD3FHP5_9STRA</name>
<proteinExistence type="predicted"/>
<keyword evidence="2" id="KW-1185">Reference proteome</keyword>
<dbReference type="InterPro" id="IPR050773">
    <property type="entry name" value="CbxX/CfxQ_RuBisCO_ESX"/>
</dbReference>
<dbReference type="Proteomes" id="UP001632037">
    <property type="component" value="Unassembled WGS sequence"/>
</dbReference>
<gene>
    <name evidence="1" type="ORF">V7S43_009458</name>
</gene>
<dbReference type="PANTHER" id="PTHR43392:SF2">
    <property type="entry name" value="AAA-TYPE ATPASE FAMILY PROTEIN _ ANKYRIN REPEAT FAMILY PROTEIN"/>
    <property type="match status" value="1"/>
</dbReference>
<evidence type="ECO:0000313" key="1">
    <source>
        <dbReference type="EMBL" id="KAL3665422.1"/>
    </source>
</evidence>
<protein>
    <submittedName>
        <fullName evidence="1">Uncharacterized protein</fullName>
    </submittedName>
</protein>